<evidence type="ECO:0000313" key="4">
    <source>
        <dbReference type="Proteomes" id="UP000196084"/>
    </source>
</evidence>
<dbReference type="RefSeq" id="WP_054863879.1">
    <property type="nucleotide sequence ID" value="NZ_MWPH01000001.1"/>
</dbReference>
<reference evidence="3 4" key="1">
    <citation type="submission" date="2017-02" db="EMBL/GenBank/DDBJ databases">
        <title>Natronthermophilus aegyptiacus gen. nov.,sp. nov., an aerobic, extremely halophilic alkalithermophilic archaeon isolated from the athalassohaline Wadi An Natrun, Egypt.</title>
        <authorList>
            <person name="Zhao B."/>
        </authorList>
    </citation>
    <scope>NUCLEOTIDE SEQUENCE [LARGE SCALE GENOMIC DNA]</scope>
    <source>
        <strain evidence="3 4">CGMCC 1.3597</strain>
    </source>
</reference>
<dbReference type="InterPro" id="IPR001163">
    <property type="entry name" value="Sm_dom_euk/arc"/>
</dbReference>
<gene>
    <name evidence="3" type="ORF">B2G88_02805</name>
</gene>
<name>A0A202EBV8_9EURY</name>
<dbReference type="Proteomes" id="UP000196084">
    <property type="component" value="Unassembled WGS sequence"/>
</dbReference>
<dbReference type="InterPro" id="IPR047575">
    <property type="entry name" value="Sm"/>
</dbReference>
<keyword evidence="4" id="KW-1185">Reference proteome</keyword>
<sequence length="81" mass="8584">MSGRPLDVLEASLGDRVTVRLKSGDEYDGDLAGYDQHMNLVLEDVTIATTDAVSGSEPTDDDASSEDTTIIRGDNVVSITP</sequence>
<dbReference type="GO" id="GO:0003723">
    <property type="term" value="F:RNA binding"/>
    <property type="evidence" value="ECO:0007669"/>
    <property type="project" value="InterPro"/>
</dbReference>
<dbReference type="EMBL" id="MWPH01000001">
    <property type="protein sequence ID" value="OVE85763.1"/>
    <property type="molecule type" value="Genomic_DNA"/>
</dbReference>
<dbReference type="SUPFAM" id="SSF50182">
    <property type="entry name" value="Sm-like ribonucleoproteins"/>
    <property type="match status" value="1"/>
</dbReference>
<dbReference type="Pfam" id="PF01423">
    <property type="entry name" value="LSM"/>
    <property type="match status" value="1"/>
</dbReference>
<dbReference type="SMART" id="SM00651">
    <property type="entry name" value="Sm"/>
    <property type="match status" value="1"/>
</dbReference>
<proteinExistence type="predicted"/>
<comment type="caution">
    <text evidence="3">The sequence shown here is derived from an EMBL/GenBank/DDBJ whole genome shotgun (WGS) entry which is preliminary data.</text>
</comment>
<accession>A0A202EBV8</accession>
<evidence type="ECO:0000259" key="2">
    <source>
        <dbReference type="PROSITE" id="PS52002"/>
    </source>
</evidence>
<dbReference type="InterPro" id="IPR040002">
    <property type="entry name" value="Sm-like_LSM3"/>
</dbReference>
<feature type="region of interest" description="Disordered" evidence="1">
    <location>
        <begin position="52"/>
        <end position="81"/>
    </location>
</feature>
<dbReference type="InterPro" id="IPR010920">
    <property type="entry name" value="LSM_dom_sf"/>
</dbReference>
<feature type="domain" description="Sm" evidence="2">
    <location>
        <begin position="4"/>
        <end position="81"/>
    </location>
</feature>
<keyword evidence="3" id="KW-0687">Ribonucleoprotein</keyword>
<dbReference type="Gene3D" id="2.30.30.100">
    <property type="match status" value="1"/>
</dbReference>
<dbReference type="OrthoDB" id="371816at2157"/>
<organism evidence="3 4">
    <name type="scientific">Natronolimnobius baerhuensis</name>
    <dbReference type="NCBI Taxonomy" id="253108"/>
    <lineage>
        <taxon>Archaea</taxon>
        <taxon>Methanobacteriati</taxon>
        <taxon>Methanobacteriota</taxon>
        <taxon>Stenosarchaea group</taxon>
        <taxon>Halobacteria</taxon>
        <taxon>Halobacteriales</taxon>
        <taxon>Natrialbaceae</taxon>
        <taxon>Natronolimnobius</taxon>
    </lineage>
</organism>
<evidence type="ECO:0000256" key="1">
    <source>
        <dbReference type="SAM" id="MobiDB-lite"/>
    </source>
</evidence>
<dbReference type="PANTHER" id="PTHR13110">
    <property type="entry name" value="U6 SNRNA-ASSOCIATED SM-LIKE PROTEIN LSM3"/>
    <property type="match status" value="1"/>
</dbReference>
<dbReference type="GO" id="GO:1990904">
    <property type="term" value="C:ribonucleoprotein complex"/>
    <property type="evidence" value="ECO:0007669"/>
    <property type="project" value="UniProtKB-KW"/>
</dbReference>
<protein>
    <submittedName>
        <fullName evidence="3">Like-Sm ribonucleoprotein core</fullName>
    </submittedName>
</protein>
<dbReference type="AlphaFoldDB" id="A0A202EBV8"/>
<dbReference type="PROSITE" id="PS52002">
    <property type="entry name" value="SM"/>
    <property type="match status" value="1"/>
</dbReference>
<evidence type="ECO:0000313" key="3">
    <source>
        <dbReference type="EMBL" id="OVE85763.1"/>
    </source>
</evidence>